<evidence type="ECO:0000313" key="7">
    <source>
        <dbReference type="Proteomes" id="UP000004410"/>
    </source>
</evidence>
<dbReference type="PANTHER" id="PTHR11632">
    <property type="entry name" value="SUCCINATE DEHYDROGENASE 2 FLAVOPROTEIN SUBUNIT"/>
    <property type="match status" value="1"/>
</dbReference>
<dbReference type="GO" id="GO:0009055">
    <property type="term" value="F:electron transfer activity"/>
    <property type="evidence" value="ECO:0007669"/>
    <property type="project" value="TreeGrafter"/>
</dbReference>
<dbReference type="eggNOG" id="COG1053">
    <property type="taxonomic scope" value="Bacteria"/>
</dbReference>
<keyword evidence="1" id="KW-0285">Flavoprotein</keyword>
<feature type="domain" description="FAD-dependent oxidoreductase 2 FAD-binding" evidence="4">
    <location>
        <begin position="9"/>
        <end position="386"/>
    </location>
</feature>
<organism evidence="6 7">
    <name type="scientific">Mediterraneibacter gnavus (strain ATCC 29149 / DSM 114966 / JCM 6515 / VPI C7-9)</name>
    <name type="common">Ruminococcus gnavus</name>
    <dbReference type="NCBI Taxonomy" id="411470"/>
    <lineage>
        <taxon>Bacteria</taxon>
        <taxon>Bacillati</taxon>
        <taxon>Bacillota</taxon>
        <taxon>Clostridia</taxon>
        <taxon>Lachnospirales</taxon>
        <taxon>Lachnospiraceae</taxon>
        <taxon>Mediterraneibacter</taxon>
    </lineage>
</organism>
<dbReference type="GO" id="GO:0005886">
    <property type="term" value="C:plasma membrane"/>
    <property type="evidence" value="ECO:0007669"/>
    <property type="project" value="TreeGrafter"/>
</dbReference>
<dbReference type="EMBL" id="AAYG02000008">
    <property type="protein sequence ID" value="EDN78754.1"/>
    <property type="molecule type" value="Genomic_DNA"/>
</dbReference>
<evidence type="ECO:0000256" key="1">
    <source>
        <dbReference type="ARBA" id="ARBA00022630"/>
    </source>
</evidence>
<dbReference type="PRINTS" id="PR00368">
    <property type="entry name" value="FADPNR"/>
</dbReference>
<reference evidence="6 7" key="2">
    <citation type="submission" date="2007-06" db="EMBL/GenBank/DDBJ databases">
        <title>Draft genome sequence of Ruminococcus gnavus (ATCC 29149).</title>
        <authorList>
            <person name="Sudarsanam P."/>
            <person name="Ley R."/>
            <person name="Guruge J."/>
            <person name="Turnbaugh P.J."/>
            <person name="Mahowald M."/>
            <person name="Liep D."/>
            <person name="Gordon J."/>
        </authorList>
    </citation>
    <scope>NUCLEOTIDE SEQUENCE [LARGE SCALE GENOMIC DNA]</scope>
    <source>
        <strain evidence="6 7">ATCC 29149</strain>
    </source>
</reference>
<dbReference type="GO" id="GO:0000104">
    <property type="term" value="F:succinate dehydrogenase activity"/>
    <property type="evidence" value="ECO:0007669"/>
    <property type="project" value="TreeGrafter"/>
</dbReference>
<evidence type="ECO:0000259" key="4">
    <source>
        <dbReference type="Pfam" id="PF00890"/>
    </source>
</evidence>
<name>A7B041_MEDG7</name>
<dbReference type="InterPro" id="IPR003953">
    <property type="entry name" value="FAD-dep_OxRdtase_2_FAD-bd"/>
</dbReference>
<dbReference type="AlphaFoldDB" id="A7B041"/>
<evidence type="ECO:0000256" key="2">
    <source>
        <dbReference type="ARBA" id="ARBA00023002"/>
    </source>
</evidence>
<evidence type="ECO:0000313" key="6">
    <source>
        <dbReference type="EMBL" id="EDN78754.1"/>
    </source>
</evidence>
<evidence type="ECO:0000256" key="3">
    <source>
        <dbReference type="PIRSR" id="PIRSR630664-50"/>
    </source>
</evidence>
<keyword evidence="2 6" id="KW-0560">Oxidoreductase</keyword>
<dbReference type="Gene3D" id="3.50.50.60">
    <property type="entry name" value="FAD/NAD(P)-binding domain"/>
    <property type="match status" value="1"/>
</dbReference>
<dbReference type="InterPro" id="IPR036188">
    <property type="entry name" value="FAD/NAD-bd_sf"/>
</dbReference>
<dbReference type="PRINTS" id="PR00411">
    <property type="entry name" value="PNDRDTASEI"/>
</dbReference>
<feature type="active site" description="Proton acceptor" evidence="3">
    <location>
        <position position="287"/>
    </location>
</feature>
<dbReference type="InterPro" id="IPR030664">
    <property type="entry name" value="SdhA/FrdA/AprA"/>
</dbReference>
<dbReference type="SUPFAM" id="SSF56425">
    <property type="entry name" value="Succinate dehydrogenase/fumarate reductase flavoprotein, catalytic domain"/>
    <property type="match status" value="1"/>
</dbReference>
<dbReference type="SUPFAM" id="SSF46977">
    <property type="entry name" value="Succinate dehydrogenase/fumarate reductase flavoprotein C-terminal domain"/>
    <property type="match status" value="1"/>
</dbReference>
<dbReference type="GO" id="GO:0033765">
    <property type="term" value="F:steroid dehydrogenase activity, acting on the CH-CH group of donors"/>
    <property type="evidence" value="ECO:0007669"/>
    <property type="project" value="UniProtKB-ARBA"/>
</dbReference>
<dbReference type="EC" id="1.3.99.1" evidence="6"/>
<dbReference type="Proteomes" id="UP000004410">
    <property type="component" value="Unassembled WGS sequence"/>
</dbReference>
<accession>A7B041</accession>
<dbReference type="GO" id="GO:0050660">
    <property type="term" value="F:flavin adenine dinucleotide binding"/>
    <property type="evidence" value="ECO:0007669"/>
    <property type="project" value="TreeGrafter"/>
</dbReference>
<protein>
    <submittedName>
        <fullName evidence="6">Succinate dehydrogenase flavoprotein subunit</fullName>
        <ecNumber evidence="6">1.3.99.1</ecNumber>
    </submittedName>
</protein>
<dbReference type="PaxDb" id="411470-RUMGNA_00916"/>
<feature type="domain" description="Fumarate reductase/succinate dehydrogenase flavoprotein-like C-terminal" evidence="5">
    <location>
        <begin position="466"/>
        <end position="516"/>
    </location>
</feature>
<dbReference type="PANTHER" id="PTHR11632:SF53">
    <property type="entry name" value="SUCCINATE DEHYDROGENASE FLAVOPROTEIN SUBUNIT"/>
    <property type="match status" value="1"/>
</dbReference>
<gene>
    <name evidence="6" type="primary">sdhA</name>
    <name evidence="6" type="ORF">RUMGNA_00916</name>
</gene>
<reference evidence="6 7" key="1">
    <citation type="submission" date="2007-04" db="EMBL/GenBank/DDBJ databases">
        <authorList>
            <person name="Fulton L."/>
            <person name="Clifton S."/>
            <person name="Fulton B."/>
            <person name="Xu J."/>
            <person name="Minx P."/>
            <person name="Pepin K.H."/>
            <person name="Johnson M."/>
            <person name="Thiruvilangam P."/>
            <person name="Bhonagiri V."/>
            <person name="Nash W.E."/>
            <person name="Mardis E.R."/>
            <person name="Wilson R.K."/>
        </authorList>
    </citation>
    <scope>NUCLEOTIDE SEQUENCE [LARGE SCALE GENOMIC DNA]</scope>
    <source>
        <strain evidence="6 7">ATCC 29149</strain>
    </source>
</reference>
<dbReference type="Gene3D" id="3.90.700.10">
    <property type="entry name" value="Succinate dehydrogenase/fumarate reductase flavoprotein, catalytic domain"/>
    <property type="match status" value="1"/>
</dbReference>
<sequence>MAYIMKKNMIIVGAGLAGLSAALQAVKEGCSVKLISSLPSERAQSVMAEGGINAALNTKGEDDSTQEHYEDTIKAGCNLADPNAVWNMTQAAPEVVKWLHSIGVQFNTCGYDELDLRNFGGQKKKRTAFAKSDTGKQIMTAMIDAVRRLEVQGQIERFEHHSFRTLLMTANICHGCVVCDNYTGEIKMLYADAVIVASGGMHGLFGNTTGSLANTGEVSASLFSAGVPMANLEMIQYHPTTVEIGGKKMLISEAARGEGGRLFTYRDGNRWYFMEEKYPELGNLMPRDITAREIWKISKESPVYLDMTEIPKDVTDRKLAGLVSDCQIYLHKDIRKEPVQVVPGIHYFMGGIYVDEKHRTPVRNLYAAGECCAQYHGANRLGGNSLLGAIYGGRIAAQTACEDAMTAKDMLVTETQELADLCESISQPDKKKINKIMLNTLGVVRNRKRMEEELEKLCQIKGSLSLLGQAAIMSAIERTESRGAHYREDYPKKNDDFARTTIASYNGQKIQIHFEEIPERRQ</sequence>
<dbReference type="Pfam" id="PF00890">
    <property type="entry name" value="FAD_binding_2"/>
    <property type="match status" value="1"/>
</dbReference>
<dbReference type="InterPro" id="IPR015939">
    <property type="entry name" value="Fum_Rdtase/Succ_DH_flav-like_C"/>
</dbReference>
<dbReference type="InterPro" id="IPR027477">
    <property type="entry name" value="Succ_DH/fumarate_Rdtase_cat_sf"/>
</dbReference>
<evidence type="ECO:0000259" key="5">
    <source>
        <dbReference type="Pfam" id="PF02910"/>
    </source>
</evidence>
<comment type="caution">
    <text evidence="6">The sequence shown here is derived from an EMBL/GenBank/DDBJ whole genome shotgun (WGS) entry which is preliminary data.</text>
</comment>
<dbReference type="SUPFAM" id="SSF51905">
    <property type="entry name" value="FAD/NAD(P)-binding domain"/>
    <property type="match status" value="1"/>
</dbReference>
<dbReference type="InterPro" id="IPR037099">
    <property type="entry name" value="Fum_R/Succ_DH_flav-like_C_sf"/>
</dbReference>
<dbReference type="Pfam" id="PF02910">
    <property type="entry name" value="Succ_DH_flav_C"/>
    <property type="match status" value="1"/>
</dbReference>
<dbReference type="Gene3D" id="1.20.58.100">
    <property type="entry name" value="Fumarate reductase/succinate dehydrogenase flavoprotein-like, C-terminal domain"/>
    <property type="match status" value="1"/>
</dbReference>
<dbReference type="GO" id="GO:0009061">
    <property type="term" value="P:anaerobic respiration"/>
    <property type="evidence" value="ECO:0007669"/>
    <property type="project" value="TreeGrafter"/>
</dbReference>
<proteinExistence type="predicted"/>